<evidence type="ECO:0000313" key="1">
    <source>
        <dbReference type="EMBL" id="MFD1143732.1"/>
    </source>
</evidence>
<proteinExistence type="predicted"/>
<sequence length="172" mass="19826">MILIINGQHGATPWRNCICEVIDYTGAFDLLADFIANGLILYEATLLDAGKPMKLPVEAFDQHRFSPQLEKLQGQWQELLEQPVPENRLARQRMINWNRRLVGYYDRQLQLTLKAIGRVGKKLETLQVQGESGFKRSIHEAFTAQLRSMYIRTVSLEASRQQTVDRLKKLEA</sequence>
<reference evidence="2" key="1">
    <citation type="journal article" date="2019" name="Int. J. Syst. Evol. Microbiol.">
        <title>The Global Catalogue of Microorganisms (GCM) 10K type strain sequencing project: providing services to taxonomists for standard genome sequencing and annotation.</title>
        <authorList>
            <consortium name="The Broad Institute Genomics Platform"/>
            <consortium name="The Broad Institute Genome Sequencing Center for Infectious Disease"/>
            <person name="Wu L."/>
            <person name="Ma J."/>
        </authorList>
    </citation>
    <scope>NUCLEOTIDE SEQUENCE [LARGE SCALE GENOMIC DNA]</scope>
    <source>
        <strain evidence="2">CCUG 55608</strain>
    </source>
</reference>
<dbReference type="Proteomes" id="UP001597116">
    <property type="component" value="Unassembled WGS sequence"/>
</dbReference>
<organism evidence="1 2">
    <name type="scientific">Larkinella insperata</name>
    <dbReference type="NCBI Taxonomy" id="332158"/>
    <lineage>
        <taxon>Bacteria</taxon>
        <taxon>Pseudomonadati</taxon>
        <taxon>Bacteroidota</taxon>
        <taxon>Cytophagia</taxon>
        <taxon>Cytophagales</taxon>
        <taxon>Spirosomataceae</taxon>
        <taxon>Larkinella</taxon>
    </lineage>
</organism>
<comment type="caution">
    <text evidence="1">The sequence shown here is derived from an EMBL/GenBank/DDBJ whole genome shotgun (WGS) entry which is preliminary data.</text>
</comment>
<dbReference type="EMBL" id="JBHTLP010000018">
    <property type="protein sequence ID" value="MFD1143732.1"/>
    <property type="molecule type" value="Genomic_DNA"/>
</dbReference>
<accession>A0ABW3Q8N8</accession>
<protein>
    <submittedName>
        <fullName evidence="1">Uncharacterized protein</fullName>
    </submittedName>
</protein>
<dbReference type="RefSeq" id="WP_379884719.1">
    <property type="nucleotide sequence ID" value="NZ_JBHTLP010000018.1"/>
</dbReference>
<name>A0ABW3Q8N8_9BACT</name>
<gene>
    <name evidence="1" type="ORF">ACFQ4C_21570</name>
</gene>
<keyword evidence="2" id="KW-1185">Reference proteome</keyword>
<evidence type="ECO:0000313" key="2">
    <source>
        <dbReference type="Proteomes" id="UP001597116"/>
    </source>
</evidence>